<dbReference type="SUPFAM" id="SSF101116">
    <property type="entry name" value="Flagellar export chaperone FliS"/>
    <property type="match status" value="1"/>
</dbReference>
<reference evidence="6" key="1">
    <citation type="submission" date="2019-11" db="EMBL/GenBank/DDBJ databases">
        <title>Acidithiobacillus ferrianus sp. nov.: a facultatively anaerobic and extremely acidophilic chemolithoautotroph.</title>
        <authorList>
            <person name="Norris P.R."/>
            <person name="Falagan C."/>
            <person name="Moya-Beltran A."/>
            <person name="Castro M."/>
            <person name="Quatrini R."/>
            <person name="Johnson D.B."/>
        </authorList>
    </citation>
    <scope>NUCLEOTIDE SEQUENCE [LARGE SCALE GENOMIC DNA]</scope>
    <source>
        <strain evidence="6">MG</strain>
    </source>
</reference>
<keyword evidence="3" id="KW-0963">Cytoplasm</keyword>
<organism evidence="6">
    <name type="scientific">Acidithiobacillus ferrianus</name>
    <dbReference type="NCBI Taxonomy" id="2678518"/>
    <lineage>
        <taxon>Bacteria</taxon>
        <taxon>Pseudomonadati</taxon>
        <taxon>Pseudomonadota</taxon>
        <taxon>Acidithiobacillia</taxon>
        <taxon>Acidithiobacillales</taxon>
        <taxon>Acidithiobacillaceae</taxon>
        <taxon>Acidithiobacillus</taxon>
    </lineage>
</organism>
<dbReference type="EMBL" id="WNJL01000035">
    <property type="protein sequence ID" value="NDU43094.1"/>
    <property type="molecule type" value="Genomic_DNA"/>
</dbReference>
<dbReference type="Pfam" id="PF02561">
    <property type="entry name" value="FliS"/>
    <property type="match status" value="1"/>
</dbReference>
<proteinExistence type="inferred from homology"/>
<dbReference type="AlphaFoldDB" id="A0A845UGW2"/>
<keyword evidence="6" id="KW-0966">Cell projection</keyword>
<dbReference type="InterPro" id="IPR036584">
    <property type="entry name" value="FliS_sf"/>
</dbReference>
<keyword evidence="5" id="KW-0143">Chaperone</keyword>
<protein>
    <submittedName>
        <fullName evidence="6">Flagellar export chaperone FliS</fullName>
    </submittedName>
</protein>
<dbReference type="InterPro" id="IPR003713">
    <property type="entry name" value="FliS"/>
</dbReference>
<evidence type="ECO:0000256" key="3">
    <source>
        <dbReference type="ARBA" id="ARBA00022490"/>
    </source>
</evidence>
<keyword evidence="6" id="KW-0969">Cilium</keyword>
<keyword evidence="6" id="KW-0282">Flagellum</keyword>
<accession>A0A845UGW2</accession>
<dbReference type="Gene3D" id="1.20.120.340">
    <property type="entry name" value="Flagellar protein FliS"/>
    <property type="match status" value="1"/>
</dbReference>
<keyword evidence="4" id="KW-1005">Bacterial flagellum biogenesis</keyword>
<dbReference type="PANTHER" id="PTHR34773:SF1">
    <property type="entry name" value="FLAGELLAR SECRETION CHAPERONE FLIS"/>
    <property type="match status" value="1"/>
</dbReference>
<gene>
    <name evidence="6" type="ORF">GL267_10735</name>
</gene>
<sequence>MPLSLPMEEARNVSMQQLPLMLTADPIRGLSGDRTDGLILLGLEGIVEYMRRIRVAIERRDAAAKKSAMERAQQIVQHLLVNLDEDLPTEQLLRLDSLYRYLLLKLAHANLFNEAQAILACRPIVDDLRGLWMVILSSSSEHSGSFSGQVDFERMLVG</sequence>
<dbReference type="GO" id="GO:0071973">
    <property type="term" value="P:bacterial-type flagellum-dependent cell motility"/>
    <property type="evidence" value="ECO:0007669"/>
    <property type="project" value="TreeGrafter"/>
</dbReference>
<evidence type="ECO:0000256" key="2">
    <source>
        <dbReference type="ARBA" id="ARBA00008787"/>
    </source>
</evidence>
<dbReference type="GO" id="GO:0005829">
    <property type="term" value="C:cytosol"/>
    <property type="evidence" value="ECO:0007669"/>
    <property type="project" value="UniProtKB-SubCell"/>
</dbReference>
<comment type="subcellular location">
    <subcellularLocation>
        <location evidence="1">Cytoplasm</location>
        <location evidence="1">Cytosol</location>
    </subcellularLocation>
</comment>
<dbReference type="GO" id="GO:0044780">
    <property type="term" value="P:bacterial-type flagellum assembly"/>
    <property type="evidence" value="ECO:0007669"/>
    <property type="project" value="InterPro"/>
</dbReference>
<evidence type="ECO:0000313" key="6">
    <source>
        <dbReference type="EMBL" id="NDU43094.1"/>
    </source>
</evidence>
<evidence type="ECO:0000256" key="5">
    <source>
        <dbReference type="ARBA" id="ARBA00023186"/>
    </source>
</evidence>
<evidence type="ECO:0000256" key="4">
    <source>
        <dbReference type="ARBA" id="ARBA00022795"/>
    </source>
</evidence>
<evidence type="ECO:0000256" key="1">
    <source>
        <dbReference type="ARBA" id="ARBA00004514"/>
    </source>
</evidence>
<name>A0A845UGW2_9PROT</name>
<dbReference type="PANTHER" id="PTHR34773">
    <property type="entry name" value="FLAGELLAR SECRETION CHAPERONE FLIS"/>
    <property type="match status" value="1"/>
</dbReference>
<comment type="caution">
    <text evidence="6">The sequence shown here is derived from an EMBL/GenBank/DDBJ whole genome shotgun (WGS) entry which is preliminary data.</text>
</comment>
<comment type="similarity">
    <text evidence="2">Belongs to the FliS family.</text>
</comment>